<dbReference type="InterPro" id="IPR029016">
    <property type="entry name" value="GAF-like_dom_sf"/>
</dbReference>
<dbReference type="Proteomes" id="UP000465241">
    <property type="component" value="Unassembled WGS sequence"/>
</dbReference>
<dbReference type="AlphaFoldDB" id="A0A7I9WEZ3"/>
<evidence type="ECO:0000259" key="4">
    <source>
        <dbReference type="PROSITE" id="PS51077"/>
    </source>
</evidence>
<dbReference type="InterPro" id="IPR036388">
    <property type="entry name" value="WH-like_DNA-bd_sf"/>
</dbReference>
<feature type="domain" description="IclR-ED" evidence="5">
    <location>
        <begin position="68"/>
        <end position="226"/>
    </location>
</feature>
<evidence type="ECO:0000313" key="7">
    <source>
        <dbReference type="Proteomes" id="UP000465241"/>
    </source>
</evidence>
<dbReference type="RefSeq" id="WP_193487872.1">
    <property type="nucleotide sequence ID" value="NZ_BAAAMC010000016.1"/>
</dbReference>
<dbReference type="SUPFAM" id="SSF46785">
    <property type="entry name" value="Winged helix' DNA-binding domain"/>
    <property type="match status" value="1"/>
</dbReference>
<dbReference type="Gene3D" id="1.10.10.10">
    <property type="entry name" value="Winged helix-like DNA-binding domain superfamily/Winged helix DNA-binding domain"/>
    <property type="match status" value="1"/>
</dbReference>
<organism evidence="6 7">
    <name type="scientific">Mycolicibacterium murale</name>
    <dbReference type="NCBI Taxonomy" id="182220"/>
    <lineage>
        <taxon>Bacteria</taxon>
        <taxon>Bacillati</taxon>
        <taxon>Actinomycetota</taxon>
        <taxon>Actinomycetes</taxon>
        <taxon>Mycobacteriales</taxon>
        <taxon>Mycobacteriaceae</taxon>
        <taxon>Mycolicibacterium</taxon>
    </lineage>
</organism>
<dbReference type="Gene3D" id="3.30.450.40">
    <property type="match status" value="2"/>
</dbReference>
<proteinExistence type="predicted"/>
<dbReference type="GO" id="GO:0003700">
    <property type="term" value="F:DNA-binding transcription factor activity"/>
    <property type="evidence" value="ECO:0007669"/>
    <property type="project" value="TreeGrafter"/>
</dbReference>
<protein>
    <submittedName>
        <fullName evidence="6">IclR family transcriptional regulator</fullName>
    </submittedName>
</protein>
<name>A0A7I9WEZ3_9MYCO</name>
<sequence>MTEQRVAAVERALAILNAFHEGDRGVTLAILAKRTGLYRSTILRLCASLERYGFLYRDHEGAFHLGAALWRLGNIYQGSFDIASYVRPVLSALVESTGETSAFYIREGDRRICLFREHAPRPFRHHIEEGSELPLDRGASARILLAYGDDDSDVSQQVRAEGFYYSRGERDPDASAIAVPVFGTGQRFVGSLGVTFLTQSFTEAKYENILEALRRESASLSAQLGYCPSTAEP</sequence>
<dbReference type="PANTHER" id="PTHR30136:SF39">
    <property type="entry name" value="TRANSCRIPTIONAL REGULATORY PROTEIN"/>
    <property type="match status" value="1"/>
</dbReference>
<gene>
    <name evidence="6" type="ORF">MMUR_02050</name>
</gene>
<dbReference type="InterPro" id="IPR050707">
    <property type="entry name" value="HTH_MetabolicPath_Reg"/>
</dbReference>
<comment type="caution">
    <text evidence="6">The sequence shown here is derived from an EMBL/GenBank/DDBJ whole genome shotgun (WGS) entry which is preliminary data.</text>
</comment>
<dbReference type="InterPro" id="IPR036390">
    <property type="entry name" value="WH_DNA-bd_sf"/>
</dbReference>
<reference evidence="6 7" key="1">
    <citation type="journal article" date="2019" name="Emerg. Microbes Infect.">
        <title>Comprehensive subspecies identification of 175 nontuberculous mycobacteria species based on 7547 genomic profiles.</title>
        <authorList>
            <person name="Matsumoto Y."/>
            <person name="Kinjo T."/>
            <person name="Motooka D."/>
            <person name="Nabeya D."/>
            <person name="Jung N."/>
            <person name="Uechi K."/>
            <person name="Horii T."/>
            <person name="Iida T."/>
            <person name="Fujita J."/>
            <person name="Nakamura S."/>
        </authorList>
    </citation>
    <scope>NUCLEOTIDE SEQUENCE [LARGE SCALE GENOMIC DNA]</scope>
    <source>
        <strain evidence="6 7">JCM 13392</strain>
    </source>
</reference>
<feature type="domain" description="HTH iclR-type" evidence="4">
    <location>
        <begin position="6"/>
        <end position="67"/>
    </location>
</feature>
<keyword evidence="1" id="KW-0805">Transcription regulation</keyword>
<dbReference type="PANTHER" id="PTHR30136">
    <property type="entry name" value="HELIX-TURN-HELIX TRANSCRIPTIONAL REGULATOR, ICLR FAMILY"/>
    <property type="match status" value="1"/>
</dbReference>
<keyword evidence="2" id="KW-0238">DNA-binding</keyword>
<evidence type="ECO:0000256" key="3">
    <source>
        <dbReference type="ARBA" id="ARBA00023163"/>
    </source>
</evidence>
<accession>A0A7I9WEZ3</accession>
<dbReference type="PROSITE" id="PS51078">
    <property type="entry name" value="ICLR_ED"/>
    <property type="match status" value="1"/>
</dbReference>
<dbReference type="SUPFAM" id="SSF55781">
    <property type="entry name" value="GAF domain-like"/>
    <property type="match status" value="1"/>
</dbReference>
<dbReference type="InterPro" id="IPR005471">
    <property type="entry name" value="Tscrpt_reg_IclR_N"/>
</dbReference>
<keyword evidence="3" id="KW-0804">Transcription</keyword>
<dbReference type="GO" id="GO:0003677">
    <property type="term" value="F:DNA binding"/>
    <property type="evidence" value="ECO:0007669"/>
    <property type="project" value="UniProtKB-KW"/>
</dbReference>
<dbReference type="InterPro" id="IPR014757">
    <property type="entry name" value="Tscrpt_reg_IclR_C"/>
</dbReference>
<dbReference type="EMBL" id="BLKT01000003">
    <property type="protein sequence ID" value="GFG56069.1"/>
    <property type="molecule type" value="Genomic_DNA"/>
</dbReference>
<evidence type="ECO:0000256" key="1">
    <source>
        <dbReference type="ARBA" id="ARBA00023015"/>
    </source>
</evidence>
<keyword evidence="7" id="KW-1185">Reference proteome</keyword>
<dbReference type="GO" id="GO:0045892">
    <property type="term" value="P:negative regulation of DNA-templated transcription"/>
    <property type="evidence" value="ECO:0007669"/>
    <property type="project" value="TreeGrafter"/>
</dbReference>
<evidence type="ECO:0000313" key="6">
    <source>
        <dbReference type="EMBL" id="GFG56069.1"/>
    </source>
</evidence>
<evidence type="ECO:0000256" key="2">
    <source>
        <dbReference type="ARBA" id="ARBA00023125"/>
    </source>
</evidence>
<dbReference type="SMART" id="SM00346">
    <property type="entry name" value="HTH_ICLR"/>
    <property type="match status" value="1"/>
</dbReference>
<dbReference type="Pfam" id="PF01614">
    <property type="entry name" value="IclR_C"/>
    <property type="match status" value="2"/>
</dbReference>
<evidence type="ECO:0000259" key="5">
    <source>
        <dbReference type="PROSITE" id="PS51078"/>
    </source>
</evidence>
<dbReference type="PROSITE" id="PS51077">
    <property type="entry name" value="HTH_ICLR"/>
    <property type="match status" value="1"/>
</dbReference>
<dbReference type="Pfam" id="PF09339">
    <property type="entry name" value="HTH_IclR"/>
    <property type="match status" value="1"/>
</dbReference>